<dbReference type="SUPFAM" id="SSF48371">
    <property type="entry name" value="ARM repeat"/>
    <property type="match status" value="1"/>
</dbReference>
<dbReference type="GO" id="GO:0005730">
    <property type="term" value="C:nucleolus"/>
    <property type="evidence" value="ECO:0007669"/>
    <property type="project" value="InterPro"/>
</dbReference>
<dbReference type="Proteomes" id="UP001147733">
    <property type="component" value="Unassembled WGS sequence"/>
</dbReference>
<gene>
    <name evidence="5" type="ORF">N7469_003398</name>
</gene>
<dbReference type="Pfam" id="PF04931">
    <property type="entry name" value="DNA_pol_phi"/>
    <property type="match status" value="1"/>
</dbReference>
<dbReference type="InterPro" id="IPR016024">
    <property type="entry name" value="ARM-type_fold"/>
</dbReference>
<feature type="compositionally biased region" description="Acidic residues" evidence="4">
    <location>
        <begin position="716"/>
        <end position="776"/>
    </location>
</feature>
<feature type="compositionally biased region" description="Acidic residues" evidence="4">
    <location>
        <begin position="797"/>
        <end position="810"/>
    </location>
</feature>
<dbReference type="InterPro" id="IPR007015">
    <property type="entry name" value="DNA_pol_V/MYBBP1A"/>
</dbReference>
<feature type="region of interest" description="Disordered" evidence="4">
    <location>
        <begin position="713"/>
        <end position="776"/>
    </location>
</feature>
<evidence type="ECO:0000256" key="4">
    <source>
        <dbReference type="SAM" id="MobiDB-lite"/>
    </source>
</evidence>
<dbReference type="PANTHER" id="PTHR13213">
    <property type="entry name" value="MYB-BINDING PROTEIN 1A FAMILY MEMBER"/>
    <property type="match status" value="1"/>
</dbReference>
<evidence type="ECO:0000313" key="5">
    <source>
        <dbReference type="EMBL" id="KAJ5234230.1"/>
    </source>
</evidence>
<accession>A0A9W9P2Q2</accession>
<dbReference type="OrthoDB" id="342531at2759"/>
<evidence type="ECO:0000256" key="3">
    <source>
        <dbReference type="ARBA" id="ARBA00023242"/>
    </source>
</evidence>
<reference evidence="5" key="2">
    <citation type="journal article" date="2023" name="IMA Fungus">
        <title>Comparative genomic study of the Penicillium genus elucidates a diverse pangenome and 15 lateral gene transfer events.</title>
        <authorList>
            <person name="Petersen C."/>
            <person name="Sorensen T."/>
            <person name="Nielsen M.R."/>
            <person name="Sondergaard T.E."/>
            <person name="Sorensen J.L."/>
            <person name="Fitzpatrick D.A."/>
            <person name="Frisvad J.C."/>
            <person name="Nielsen K.L."/>
        </authorList>
    </citation>
    <scope>NUCLEOTIDE SEQUENCE</scope>
    <source>
        <strain evidence="5">IBT 23319</strain>
    </source>
</reference>
<sequence length="1004" mass="111708">MGFDQHGARKRRREAYNVDTKLVEIYEDLASEKDEIRLKAAQGLISQFTPDKTPTDDQIKKTLQRLFRGLCSSRKAARIGFSVALTELLTQIFSVKREGAEFSFTDALQIWELQSNSSGSESGQVREFPAFNDDAISRVSEQRDHHFGRLFGAEALIKSGVLFLPITPFAQWTKVLDLLFELAQKKPWLREEVGWVLYRGVYDLSARKMDAKYLEAVIERLCSYDLARSPEGIAVWLAAKDLFPQTSFPQKVWKHDDPLDPKERNSLSKIMKESSTEESDGQKSSKSSGVWNSKLHFAWDAVLSRTSDGISKSKGSKSSRLSFSDFWTEVVDNGLFASASSEERKFWGFLLFNKVLNEGTPEQASQVFTKNLVRCLMNQLAVEDRYLHRMAVKTSKAMQARVSKDPSFAAPAVRGLMGTGGAVLFDQVTKTKTVEKMVADASSDALKEIIPLFEQLLSRPGASDDKTAAADRQFVAGLLLSIVRAKASTGNSDSEEDFESVLEQILFIFVRFAYFTDKNASEPAVSEATQEMLRNRVSSSLNSLLASQKYAAAIPYAVVKQIRDGAKSGEFGKFIINIDDKLQESVKTAFKSLKKLSSKEKKGESSSISAFKLLYSMTLLQVYNGDADAVSMLDELDFCYTKFLGDEASKKKDTSDASDALVEILLSFASKQSQLFRRMSEQVFGAFADQVTENGLESLISILEAKESLAGQQEMFDQDDDDDVEEEEEGSDSDAEMMDVEGEEDSDVEVVEAGDAEESDSDESEASSEDEEDAAEVADFEAKLAAALGTHRADQDLNADESDNDSDMNDDEMEQVDAQLANVFRARRQAVSQQKDKKDARSNMVNFKNRVLDLLEIFIKKSHSRLLALDLLLPLLRLTRRSTVKQIANKANTVLREYTKICKGSAVPKVEDEEGIDAIWELLRSIHKEAGHSGPPTHATAVSQASLLVVKVLVGHDKSLVAGAVDVYGETRKEMLLSTKSHVQPSFFTDWNNWCVSASKQLKN</sequence>
<comment type="similarity">
    <text evidence="2">Belongs to the MYBBP1A family.</text>
</comment>
<dbReference type="PANTHER" id="PTHR13213:SF2">
    <property type="entry name" value="MYB-BINDING PROTEIN 1A"/>
    <property type="match status" value="1"/>
</dbReference>
<name>A0A9W9P2Q2_PENCI</name>
<evidence type="ECO:0000256" key="2">
    <source>
        <dbReference type="ARBA" id="ARBA00006809"/>
    </source>
</evidence>
<dbReference type="GO" id="GO:0000182">
    <property type="term" value="F:rDNA binding"/>
    <property type="evidence" value="ECO:0007669"/>
    <property type="project" value="TreeGrafter"/>
</dbReference>
<reference evidence="5" key="1">
    <citation type="submission" date="2022-11" db="EMBL/GenBank/DDBJ databases">
        <authorList>
            <person name="Petersen C."/>
        </authorList>
    </citation>
    <scope>NUCLEOTIDE SEQUENCE</scope>
    <source>
        <strain evidence="5">IBT 23319</strain>
    </source>
</reference>
<dbReference type="GeneID" id="81381485"/>
<feature type="region of interest" description="Disordered" evidence="4">
    <location>
        <begin position="270"/>
        <end position="289"/>
    </location>
</feature>
<comment type="caution">
    <text evidence="5">The sequence shown here is derived from an EMBL/GenBank/DDBJ whole genome shotgun (WGS) entry which is preliminary data.</text>
</comment>
<evidence type="ECO:0000313" key="6">
    <source>
        <dbReference type="Proteomes" id="UP001147733"/>
    </source>
</evidence>
<keyword evidence="3" id="KW-0539">Nucleus</keyword>
<feature type="region of interest" description="Disordered" evidence="4">
    <location>
        <begin position="789"/>
        <end position="810"/>
    </location>
</feature>
<dbReference type="GO" id="GO:0006355">
    <property type="term" value="P:regulation of DNA-templated transcription"/>
    <property type="evidence" value="ECO:0007669"/>
    <property type="project" value="InterPro"/>
</dbReference>
<keyword evidence="6" id="KW-1185">Reference proteome</keyword>
<proteinExistence type="inferred from homology"/>
<evidence type="ECO:0008006" key="7">
    <source>
        <dbReference type="Google" id="ProtNLM"/>
    </source>
</evidence>
<protein>
    <recommendedName>
        <fullName evidence="7">DNA polymerase V</fullName>
    </recommendedName>
</protein>
<feature type="compositionally biased region" description="Basic and acidic residues" evidence="4">
    <location>
        <begin position="270"/>
        <end position="283"/>
    </location>
</feature>
<dbReference type="RefSeq" id="XP_056501730.1">
    <property type="nucleotide sequence ID" value="XM_056642318.1"/>
</dbReference>
<evidence type="ECO:0000256" key="1">
    <source>
        <dbReference type="ARBA" id="ARBA00004123"/>
    </source>
</evidence>
<dbReference type="EMBL" id="JAPQKT010000003">
    <property type="protein sequence ID" value="KAJ5234230.1"/>
    <property type="molecule type" value="Genomic_DNA"/>
</dbReference>
<comment type="subcellular location">
    <subcellularLocation>
        <location evidence="1">Nucleus</location>
    </subcellularLocation>
</comment>
<organism evidence="5 6">
    <name type="scientific">Penicillium citrinum</name>
    <dbReference type="NCBI Taxonomy" id="5077"/>
    <lineage>
        <taxon>Eukaryota</taxon>
        <taxon>Fungi</taxon>
        <taxon>Dikarya</taxon>
        <taxon>Ascomycota</taxon>
        <taxon>Pezizomycotina</taxon>
        <taxon>Eurotiomycetes</taxon>
        <taxon>Eurotiomycetidae</taxon>
        <taxon>Eurotiales</taxon>
        <taxon>Aspergillaceae</taxon>
        <taxon>Penicillium</taxon>
    </lineage>
</organism>
<dbReference type="AlphaFoldDB" id="A0A9W9P2Q2"/>